<dbReference type="KEGG" id="scac:106083545"/>
<keyword evidence="5" id="KW-1185">Reference proteome</keyword>
<gene>
    <name evidence="4" type="primary">106083545</name>
</gene>
<accession>A5WXR8</accession>
<reference evidence="5" key="2">
    <citation type="submission" date="2015-05" db="EMBL/GenBank/DDBJ databases">
        <authorList>
            <person name="Wilson R.K."/>
            <person name="Warren W.C."/>
            <person name="Olafson P."/>
        </authorList>
    </citation>
    <scope>NUCLEOTIDE SEQUENCE [LARGE SCALE GENOMIC DNA]</scope>
    <source>
        <strain evidence="5">USDA</strain>
    </source>
</reference>
<reference evidence="4" key="3">
    <citation type="submission" date="2021-01" db="UniProtKB">
        <authorList>
            <consortium name="EnsemblMetazoa"/>
        </authorList>
    </citation>
    <scope>IDENTIFICATION</scope>
    <source>
        <strain evidence="4">USDA</strain>
    </source>
</reference>
<feature type="compositionally biased region" description="Basic and acidic residues" evidence="1">
    <location>
        <begin position="148"/>
        <end position="158"/>
    </location>
</feature>
<organism evidence="3">
    <name type="scientific">Stomoxys calcitrans</name>
    <name type="common">Stable fly</name>
    <name type="synonym">Conops calcitrans</name>
    <dbReference type="NCBI Taxonomy" id="35570"/>
    <lineage>
        <taxon>Eukaryota</taxon>
        <taxon>Metazoa</taxon>
        <taxon>Ecdysozoa</taxon>
        <taxon>Arthropoda</taxon>
        <taxon>Hexapoda</taxon>
        <taxon>Insecta</taxon>
        <taxon>Pterygota</taxon>
        <taxon>Neoptera</taxon>
        <taxon>Endopterygota</taxon>
        <taxon>Diptera</taxon>
        <taxon>Brachycera</taxon>
        <taxon>Muscomorpha</taxon>
        <taxon>Muscoidea</taxon>
        <taxon>Muscidae</taxon>
        <taxon>Stomoxys</taxon>
    </lineage>
</organism>
<evidence type="ECO:0000313" key="3">
    <source>
        <dbReference type="EMBL" id="AAY34546.1"/>
    </source>
</evidence>
<proteinExistence type="evidence at transcript level"/>
<feature type="region of interest" description="Disordered" evidence="1">
    <location>
        <begin position="106"/>
        <end position="158"/>
    </location>
</feature>
<name>A5WXR8_STOCA</name>
<dbReference type="EnsemblMetazoa" id="SCAU008003-RA">
    <property type="protein sequence ID" value="SCAU008003-PA"/>
    <property type="gene ID" value="SCAU008003"/>
</dbReference>
<evidence type="ECO:0000313" key="4">
    <source>
        <dbReference type="EnsemblMetazoa" id="SCAU008003-PA"/>
    </source>
</evidence>
<feature type="compositionally biased region" description="Polar residues" evidence="1">
    <location>
        <begin position="126"/>
        <end position="136"/>
    </location>
</feature>
<feature type="chain" id="PRO_5014296987" evidence="2">
    <location>
        <begin position="19"/>
        <end position="158"/>
    </location>
</feature>
<dbReference type="AlphaFoldDB" id="A5WXR8"/>
<feature type="signal peptide" evidence="2">
    <location>
        <begin position="1"/>
        <end position="18"/>
    </location>
</feature>
<sequence length="158" mass="17541">MKIFAILLAVSYISSAYGFSNIGRANVEISDSKFQCDKMLCPSSAERCVVTKEKDPKNPRVLVRTNTCLSRTGVELRKKTWQEGTNPNAKVSVHIEGLRYVGYTPYKPAANGKPAKPGNPAKTKPQKPNSNWNLPDSNDDDNDAFNRAVDELAKDFDF</sequence>
<dbReference type="EMBL" id="DQ054843">
    <property type="protein sequence ID" value="AAY34546.1"/>
    <property type="molecule type" value="mRNA"/>
</dbReference>
<dbReference type="OrthoDB" id="8061701at2759"/>
<dbReference type="VEuPathDB" id="VectorBase:SCAU008003"/>
<evidence type="ECO:0000256" key="1">
    <source>
        <dbReference type="SAM" id="MobiDB-lite"/>
    </source>
</evidence>
<keyword evidence="2" id="KW-0732">Signal</keyword>
<protein>
    <submittedName>
        <fullName evidence="3 4">Putative 15.6 kDa secreted salivary gland protein</fullName>
    </submittedName>
</protein>
<dbReference type="Proteomes" id="UP000095300">
    <property type="component" value="Unassembled WGS sequence"/>
</dbReference>
<reference evidence="3" key="1">
    <citation type="submission" date="2005-05" db="EMBL/GenBank/DDBJ databases">
        <title>The salivary gland transcriptome of the stable fly, Stomoxys calcitrans.</title>
        <authorList>
            <person name="Wang X."/>
            <person name="Ribeiro J.M."/>
            <person name="Broce A.B."/>
            <person name="Kanost M.R."/>
        </authorList>
    </citation>
    <scope>NUCLEOTIDE SEQUENCE</scope>
    <source>
        <strain evidence="3">A04_sc_p2</strain>
        <tissue evidence="3">Salivary gland</tissue>
    </source>
</reference>
<evidence type="ECO:0000313" key="5">
    <source>
        <dbReference type="Proteomes" id="UP000095300"/>
    </source>
</evidence>
<evidence type="ECO:0000256" key="2">
    <source>
        <dbReference type="SAM" id="SignalP"/>
    </source>
</evidence>